<protein>
    <submittedName>
        <fullName evidence="1">Uncharacterized protein</fullName>
    </submittedName>
</protein>
<dbReference type="EMBL" id="LR796682">
    <property type="protein sequence ID" value="CAB4158839.1"/>
    <property type="molecule type" value="Genomic_DNA"/>
</dbReference>
<sequence length="94" mass="10465">MSFKVGDRVRATTYIESRIPEGSEGVVCDTDTGEGTVGVEWEKFDRGHSCCGNCRDGRGWYTKVNHLQLVIPVLSPLDQLLASIEEAEHVIQDR</sequence>
<reference evidence="1" key="1">
    <citation type="submission" date="2020-04" db="EMBL/GenBank/DDBJ databases">
        <authorList>
            <person name="Chiriac C."/>
            <person name="Salcher M."/>
            <person name="Ghai R."/>
            <person name="Kavagutti S V."/>
        </authorList>
    </citation>
    <scope>NUCLEOTIDE SEQUENCE</scope>
</reference>
<proteinExistence type="predicted"/>
<accession>A0A6J5NHS9</accession>
<organism evidence="1">
    <name type="scientific">uncultured Caudovirales phage</name>
    <dbReference type="NCBI Taxonomy" id="2100421"/>
    <lineage>
        <taxon>Viruses</taxon>
        <taxon>Duplodnaviria</taxon>
        <taxon>Heunggongvirae</taxon>
        <taxon>Uroviricota</taxon>
        <taxon>Caudoviricetes</taxon>
        <taxon>Peduoviridae</taxon>
        <taxon>Maltschvirus</taxon>
        <taxon>Maltschvirus maltsch</taxon>
    </lineage>
</organism>
<name>A0A6J5NHS9_9CAUD</name>
<gene>
    <name evidence="1" type="ORF">UFOVP706_34</name>
</gene>
<evidence type="ECO:0000313" key="1">
    <source>
        <dbReference type="EMBL" id="CAB4158839.1"/>
    </source>
</evidence>